<reference evidence="2 3" key="1">
    <citation type="journal article" date="2011" name="Genome Biol.">
        <title>Comparative genome sequence analysis underscores mycoparasitism as the ancestral life style of Trichoderma.</title>
        <authorList>
            <person name="Kubicek C.P."/>
            <person name="Herrera-Estrella A."/>
            <person name="Seidl-Seiboth V."/>
            <person name="Martinez D.A."/>
            <person name="Druzhinina I.S."/>
            <person name="Thon M."/>
            <person name="Zeilinger S."/>
            <person name="Casas-Flores S."/>
            <person name="Horwitz B.A."/>
            <person name="Mukherjee P.K."/>
            <person name="Mukherjee M."/>
            <person name="Kredics L."/>
            <person name="Alcaraz L.D."/>
            <person name="Aerts A."/>
            <person name="Antal Z."/>
            <person name="Atanasova L."/>
            <person name="Cervantes-Badillo M.G."/>
            <person name="Challacombe J."/>
            <person name="Chertkov O."/>
            <person name="McCluskey K."/>
            <person name="Coulpier F."/>
            <person name="Deshpande N."/>
            <person name="von Doehren H."/>
            <person name="Ebbole D.J."/>
            <person name="Esquivel-Naranjo E.U."/>
            <person name="Fekete E."/>
            <person name="Flipphi M."/>
            <person name="Glaser F."/>
            <person name="Gomez-Rodriguez E.Y."/>
            <person name="Gruber S."/>
            <person name="Han C."/>
            <person name="Henrissat B."/>
            <person name="Hermosa R."/>
            <person name="Hernandez-Onate M."/>
            <person name="Karaffa L."/>
            <person name="Kosti I."/>
            <person name="Le Crom S."/>
            <person name="Lindquist E."/>
            <person name="Lucas S."/>
            <person name="Luebeck M."/>
            <person name="Luebeck P.S."/>
            <person name="Margeot A."/>
            <person name="Metz B."/>
            <person name="Misra M."/>
            <person name="Nevalainen H."/>
            <person name="Omann M."/>
            <person name="Packer N."/>
            <person name="Perrone G."/>
            <person name="Uresti-Rivera E.E."/>
            <person name="Salamov A."/>
            <person name="Schmoll M."/>
            <person name="Seiboth B."/>
            <person name="Shapiro H."/>
            <person name="Sukno S."/>
            <person name="Tamayo-Ramos J.A."/>
            <person name="Tisch D."/>
            <person name="Wiest A."/>
            <person name="Wilkinson H.H."/>
            <person name="Zhang M."/>
            <person name="Coutinho P.M."/>
            <person name="Kenerley C.M."/>
            <person name="Monte E."/>
            <person name="Baker S.E."/>
            <person name="Grigoriev I.V."/>
        </authorList>
    </citation>
    <scope>NUCLEOTIDE SEQUENCE [LARGE SCALE GENOMIC DNA]</scope>
    <source>
        <strain evidence="3">Gv29-8 / FGSC 10586</strain>
    </source>
</reference>
<sequence>MKRSIDQTEGAGDTGNLPAKRAATSTKQAAASTKKASASKKNTSSGKTGAAAVPTSESLAAPNGKCHSIPLGPNGELFIPRILPEECFKAIDKMLLPPRWVSGIDATPDRELTLSDRKWWEENSLWLEANKKSIGLKDKHWKMRDEAYAKGQPLSENDANLQDEFICIHPIEEQKDSDDEDEEDEDEDNNAKNRDKEKEAKDKWEAMHKIVGKFASLHPDHKWVSSLRGYERKQWWLQEILKRDQDDYSLHIYNDFSWYGTIEVLENLFTNFEKVIKRKSHTPLQLWQELEGLALVLSSGLVHMEMCDDADRVGRILELFGFMTAAVIDSLRKNDLFTKDSKIPNISIMLALLIKYAWNIGSDFDGWEDEISWVFHVVQEAETADITLGGPSGFDEVLTEIKDKASEQTAASRSKWTKSTFIKKFGSYGSRGGDQYVIAKMPASEWLH</sequence>
<feature type="compositionally biased region" description="Basic and acidic residues" evidence="1">
    <location>
        <begin position="189"/>
        <end position="200"/>
    </location>
</feature>
<accession>G9MX30</accession>
<comment type="caution">
    <text evidence="2">The sequence shown here is derived from an EMBL/GenBank/DDBJ whole genome shotgun (WGS) entry which is preliminary data.</text>
</comment>
<feature type="compositionally biased region" description="Acidic residues" evidence="1">
    <location>
        <begin position="175"/>
        <end position="188"/>
    </location>
</feature>
<dbReference type="OMA" id="WYGTIEV"/>
<name>G9MX30_HYPVG</name>
<dbReference type="RefSeq" id="XP_013955157.1">
    <property type="nucleotide sequence ID" value="XM_014099682.1"/>
</dbReference>
<gene>
    <name evidence="2" type="ORF">TRIVIDRAFT_223428</name>
</gene>
<dbReference type="InParanoid" id="G9MX30"/>
<evidence type="ECO:0000313" key="3">
    <source>
        <dbReference type="Proteomes" id="UP000007115"/>
    </source>
</evidence>
<dbReference type="OrthoDB" id="10037289at2759"/>
<protein>
    <submittedName>
        <fullName evidence="2">Uncharacterized protein</fullName>
    </submittedName>
</protein>
<evidence type="ECO:0000256" key="1">
    <source>
        <dbReference type="SAM" id="MobiDB-lite"/>
    </source>
</evidence>
<feature type="region of interest" description="Disordered" evidence="1">
    <location>
        <begin position="1"/>
        <end position="66"/>
    </location>
</feature>
<organism evidence="2 3">
    <name type="scientific">Hypocrea virens (strain Gv29-8 / FGSC 10586)</name>
    <name type="common">Gliocladium virens</name>
    <name type="synonym">Trichoderma virens</name>
    <dbReference type="NCBI Taxonomy" id="413071"/>
    <lineage>
        <taxon>Eukaryota</taxon>
        <taxon>Fungi</taxon>
        <taxon>Dikarya</taxon>
        <taxon>Ascomycota</taxon>
        <taxon>Pezizomycotina</taxon>
        <taxon>Sordariomycetes</taxon>
        <taxon>Hypocreomycetidae</taxon>
        <taxon>Hypocreales</taxon>
        <taxon>Hypocreaceae</taxon>
        <taxon>Trichoderma</taxon>
    </lineage>
</organism>
<dbReference type="HOGENOM" id="CLU_047280_0_0_1"/>
<dbReference type="VEuPathDB" id="FungiDB:TRIVIDRAFT_223428"/>
<dbReference type="GeneID" id="25791765"/>
<proteinExistence type="predicted"/>
<feature type="compositionally biased region" description="Low complexity" evidence="1">
    <location>
        <begin position="19"/>
        <end position="50"/>
    </location>
</feature>
<feature type="region of interest" description="Disordered" evidence="1">
    <location>
        <begin position="172"/>
        <end position="200"/>
    </location>
</feature>
<dbReference type="EMBL" id="ABDF02000076">
    <property type="protein sequence ID" value="EHK20963.1"/>
    <property type="molecule type" value="Genomic_DNA"/>
</dbReference>
<evidence type="ECO:0000313" key="2">
    <source>
        <dbReference type="EMBL" id="EHK20963.1"/>
    </source>
</evidence>
<keyword evidence="3" id="KW-1185">Reference proteome</keyword>
<dbReference type="eggNOG" id="ENOG502SPXG">
    <property type="taxonomic scope" value="Eukaryota"/>
</dbReference>
<dbReference type="Proteomes" id="UP000007115">
    <property type="component" value="Unassembled WGS sequence"/>
</dbReference>
<dbReference type="AlphaFoldDB" id="G9MX30"/>